<evidence type="ECO:0000256" key="5">
    <source>
        <dbReference type="ARBA" id="ARBA00022500"/>
    </source>
</evidence>
<comment type="caution">
    <text evidence="11">The sequence shown here is derived from an EMBL/GenBank/DDBJ whole genome shotgun (WGS) entry which is preliminary data.</text>
</comment>
<keyword evidence="11" id="KW-0966">Cell projection</keyword>
<evidence type="ECO:0000313" key="12">
    <source>
        <dbReference type="Proteomes" id="UP001265700"/>
    </source>
</evidence>
<comment type="function">
    <text evidence="1 10">Controls the rotational direction of flagella during chemotaxis.</text>
</comment>
<evidence type="ECO:0000256" key="3">
    <source>
        <dbReference type="ARBA" id="ARBA00008281"/>
    </source>
</evidence>
<feature type="transmembrane region" description="Helical" evidence="10">
    <location>
        <begin position="24"/>
        <end position="46"/>
    </location>
</feature>
<dbReference type="RefSeq" id="WP_310317279.1">
    <property type="nucleotide sequence ID" value="NZ_JAVDWU010000005.1"/>
</dbReference>
<dbReference type="PANTHER" id="PTHR35091">
    <property type="entry name" value="FLAGELLAR PROTEIN FLIL"/>
    <property type="match status" value="1"/>
</dbReference>
<comment type="similarity">
    <text evidence="3 10">Belongs to the FliL family.</text>
</comment>
<reference evidence="11 12" key="1">
    <citation type="submission" date="2023-07" db="EMBL/GenBank/DDBJ databases">
        <title>Sorghum-associated microbial communities from plants grown in Nebraska, USA.</title>
        <authorList>
            <person name="Schachtman D."/>
        </authorList>
    </citation>
    <scope>NUCLEOTIDE SEQUENCE [LARGE SCALE GENOMIC DNA]</scope>
    <source>
        <strain evidence="11 12">4249</strain>
    </source>
</reference>
<accession>A0ABU1WNQ0</accession>
<evidence type="ECO:0000256" key="10">
    <source>
        <dbReference type="RuleBase" id="RU364125"/>
    </source>
</evidence>
<dbReference type="EMBL" id="JAVDWU010000005">
    <property type="protein sequence ID" value="MDR7150925.1"/>
    <property type="molecule type" value="Genomic_DNA"/>
</dbReference>
<gene>
    <name evidence="11" type="ORF">J2W49_002888</name>
</gene>
<keyword evidence="8 10" id="KW-1133">Transmembrane helix</keyword>
<organism evidence="11 12">
    <name type="scientific">Hydrogenophaga palleronii</name>
    <dbReference type="NCBI Taxonomy" id="65655"/>
    <lineage>
        <taxon>Bacteria</taxon>
        <taxon>Pseudomonadati</taxon>
        <taxon>Pseudomonadota</taxon>
        <taxon>Betaproteobacteria</taxon>
        <taxon>Burkholderiales</taxon>
        <taxon>Comamonadaceae</taxon>
        <taxon>Hydrogenophaga</taxon>
    </lineage>
</organism>
<dbReference type="PANTHER" id="PTHR35091:SF2">
    <property type="entry name" value="FLAGELLAR PROTEIN FLIL"/>
    <property type="match status" value="1"/>
</dbReference>
<evidence type="ECO:0000256" key="8">
    <source>
        <dbReference type="ARBA" id="ARBA00022989"/>
    </source>
</evidence>
<keyword evidence="4" id="KW-1003">Cell membrane</keyword>
<keyword evidence="9 10" id="KW-0472">Membrane</keyword>
<evidence type="ECO:0000256" key="4">
    <source>
        <dbReference type="ARBA" id="ARBA00022475"/>
    </source>
</evidence>
<keyword evidence="12" id="KW-1185">Reference proteome</keyword>
<keyword evidence="7 10" id="KW-0283">Flagellar rotation</keyword>
<keyword evidence="11" id="KW-0282">Flagellum</keyword>
<dbReference type="Pfam" id="PF03748">
    <property type="entry name" value="FliL"/>
    <property type="match status" value="1"/>
</dbReference>
<proteinExistence type="inferred from homology"/>
<keyword evidence="11" id="KW-0969">Cilium</keyword>
<evidence type="ECO:0000256" key="1">
    <source>
        <dbReference type="ARBA" id="ARBA00002254"/>
    </source>
</evidence>
<evidence type="ECO:0000256" key="9">
    <source>
        <dbReference type="ARBA" id="ARBA00023136"/>
    </source>
</evidence>
<keyword evidence="6 10" id="KW-0812">Transmembrane</keyword>
<keyword evidence="5 10" id="KW-0145">Chemotaxis</keyword>
<evidence type="ECO:0000256" key="2">
    <source>
        <dbReference type="ARBA" id="ARBA00004162"/>
    </source>
</evidence>
<protein>
    <recommendedName>
        <fullName evidence="10">Flagellar protein FliL</fullName>
    </recommendedName>
</protein>
<evidence type="ECO:0000256" key="7">
    <source>
        <dbReference type="ARBA" id="ARBA00022779"/>
    </source>
</evidence>
<comment type="subcellular location">
    <subcellularLocation>
        <location evidence="10">Cell inner membrane</location>
    </subcellularLocation>
    <subcellularLocation>
        <location evidence="2">Cell membrane</location>
        <topology evidence="2">Single-pass membrane protein</topology>
    </subcellularLocation>
</comment>
<dbReference type="InterPro" id="IPR005503">
    <property type="entry name" value="FliL"/>
</dbReference>
<evidence type="ECO:0000256" key="6">
    <source>
        <dbReference type="ARBA" id="ARBA00022692"/>
    </source>
</evidence>
<evidence type="ECO:0000313" key="11">
    <source>
        <dbReference type="EMBL" id="MDR7150925.1"/>
    </source>
</evidence>
<dbReference type="Proteomes" id="UP001265700">
    <property type="component" value="Unassembled WGS sequence"/>
</dbReference>
<name>A0ABU1WNQ0_9BURK</name>
<sequence>MSAAAAAATAPEAAAPAKPKSRKLLYILLGVVVMGLLAAGGALYLLKKNTADDELYDDEEIVESTPARPETPPVFLPLENMVVNLADPGGNRFVQIGISLQIQDKKTGEEMQAYMPSIRSSVLLLISQRTSEELLQLAGKEKLANDIVANISRIMGYRLPEAAPVKGEQPKRKSQLPPNPVQAVLFSSFIVQ</sequence>
<keyword evidence="10" id="KW-0997">Cell inner membrane</keyword>